<dbReference type="InterPro" id="IPR052067">
    <property type="entry name" value="Metal_resp_HTH_trans_reg"/>
</dbReference>
<dbReference type="Proteomes" id="UP000051686">
    <property type="component" value="Unassembled WGS sequence"/>
</dbReference>
<dbReference type="InterPro" id="IPR036390">
    <property type="entry name" value="WH_DNA-bd_sf"/>
</dbReference>
<dbReference type="PATRIC" id="fig|1423777.3.peg.1154"/>
<dbReference type="GO" id="GO:0003677">
    <property type="term" value="F:DNA binding"/>
    <property type="evidence" value="ECO:0007669"/>
    <property type="project" value="UniProtKB-KW"/>
</dbReference>
<dbReference type="RefSeq" id="WP_057896000.1">
    <property type="nucleotide sequence ID" value="NZ_AZEH01000034.1"/>
</dbReference>
<name>A0A0R1MB93_9LACO</name>
<dbReference type="GO" id="GO:0003700">
    <property type="term" value="F:DNA-binding transcription factor activity"/>
    <property type="evidence" value="ECO:0007669"/>
    <property type="project" value="InterPro"/>
</dbReference>
<dbReference type="PANTHER" id="PTHR35790">
    <property type="entry name" value="HTH-TYPE TRANSCRIPTIONAL REGULATOR PCHR"/>
    <property type="match status" value="1"/>
</dbReference>
<dbReference type="SUPFAM" id="SSF46785">
    <property type="entry name" value="Winged helix' DNA-binding domain"/>
    <property type="match status" value="1"/>
</dbReference>
<feature type="domain" description="HTH marR-type" evidence="4">
    <location>
        <begin position="2"/>
        <end position="151"/>
    </location>
</feature>
<dbReference type="STRING" id="1423777.FD46_GL001120"/>
<evidence type="ECO:0000259" key="4">
    <source>
        <dbReference type="PROSITE" id="PS50995"/>
    </source>
</evidence>
<dbReference type="AlphaFoldDB" id="A0A0R1MB93"/>
<dbReference type="InterPro" id="IPR036388">
    <property type="entry name" value="WH-like_DNA-bd_sf"/>
</dbReference>
<keyword evidence="3" id="KW-0804">Transcription</keyword>
<organism evidence="5 6">
    <name type="scientific">Liquorilactobacillus oeni DSM 19972</name>
    <dbReference type="NCBI Taxonomy" id="1423777"/>
    <lineage>
        <taxon>Bacteria</taxon>
        <taxon>Bacillati</taxon>
        <taxon>Bacillota</taxon>
        <taxon>Bacilli</taxon>
        <taxon>Lactobacillales</taxon>
        <taxon>Lactobacillaceae</taxon>
        <taxon>Liquorilactobacillus</taxon>
    </lineage>
</organism>
<dbReference type="PANTHER" id="PTHR35790:SF4">
    <property type="entry name" value="HTH-TYPE TRANSCRIPTIONAL REGULATOR PCHR"/>
    <property type="match status" value="1"/>
</dbReference>
<evidence type="ECO:0000313" key="6">
    <source>
        <dbReference type="Proteomes" id="UP000051686"/>
    </source>
</evidence>
<comment type="caution">
    <text evidence="5">The sequence shown here is derived from an EMBL/GenBank/DDBJ whole genome shotgun (WGS) entry which is preliminary data.</text>
</comment>
<evidence type="ECO:0000313" key="5">
    <source>
        <dbReference type="EMBL" id="KRL05169.1"/>
    </source>
</evidence>
<dbReference type="PROSITE" id="PS50995">
    <property type="entry name" value="HTH_MARR_2"/>
    <property type="match status" value="1"/>
</dbReference>
<keyword evidence="1" id="KW-0805">Transcription regulation</keyword>
<keyword evidence="2" id="KW-0238">DNA-binding</keyword>
<protein>
    <submittedName>
        <fullName evidence="5">Transcriptional regulator, MarR family</fullName>
    </submittedName>
</protein>
<proteinExistence type="predicted"/>
<gene>
    <name evidence="5" type="ORF">FD46_GL001120</name>
</gene>
<reference evidence="5 6" key="1">
    <citation type="journal article" date="2015" name="Genome Announc.">
        <title>Expanding the biotechnology potential of lactobacilli through comparative genomics of 213 strains and associated genera.</title>
        <authorList>
            <person name="Sun Z."/>
            <person name="Harris H.M."/>
            <person name="McCann A."/>
            <person name="Guo C."/>
            <person name="Argimon S."/>
            <person name="Zhang W."/>
            <person name="Yang X."/>
            <person name="Jeffery I.B."/>
            <person name="Cooney J.C."/>
            <person name="Kagawa T.F."/>
            <person name="Liu W."/>
            <person name="Song Y."/>
            <person name="Salvetti E."/>
            <person name="Wrobel A."/>
            <person name="Rasinkangas P."/>
            <person name="Parkhill J."/>
            <person name="Rea M.C."/>
            <person name="O'Sullivan O."/>
            <person name="Ritari J."/>
            <person name="Douillard F.P."/>
            <person name="Paul Ross R."/>
            <person name="Yang R."/>
            <person name="Briner A.E."/>
            <person name="Felis G.E."/>
            <person name="de Vos W.M."/>
            <person name="Barrangou R."/>
            <person name="Klaenhammer T.R."/>
            <person name="Caufield P.W."/>
            <person name="Cui Y."/>
            <person name="Zhang H."/>
            <person name="O'Toole P.W."/>
        </authorList>
    </citation>
    <scope>NUCLEOTIDE SEQUENCE [LARGE SCALE GENOMIC DNA]</scope>
    <source>
        <strain evidence="5 6">DSM 19972</strain>
    </source>
</reference>
<dbReference type="Gene3D" id="1.10.10.10">
    <property type="entry name" value="Winged helix-like DNA-binding domain superfamily/Winged helix DNA-binding domain"/>
    <property type="match status" value="1"/>
</dbReference>
<dbReference type="OrthoDB" id="5358347at2"/>
<dbReference type="Pfam" id="PF12802">
    <property type="entry name" value="MarR_2"/>
    <property type="match status" value="1"/>
</dbReference>
<sequence length="153" mass="17458">MNEMQYRVIGRLLEKIPQNNAMSMYGDWIRKNFSSEVIALTATLTHNDLRILTVLAGQVFSVGKAADEIGLSQGGVSRRINIMTKKGLIKKYKSEKNKKVVYLKLTPSGYELVDFHNKLHNHIKEITLQKMKIFSEEEIQTVISFLKTILTTS</sequence>
<accession>A0A0R1MB93</accession>
<evidence type="ECO:0000256" key="1">
    <source>
        <dbReference type="ARBA" id="ARBA00023015"/>
    </source>
</evidence>
<keyword evidence="6" id="KW-1185">Reference proteome</keyword>
<dbReference type="InterPro" id="IPR000835">
    <property type="entry name" value="HTH_MarR-typ"/>
</dbReference>
<evidence type="ECO:0000256" key="3">
    <source>
        <dbReference type="ARBA" id="ARBA00023163"/>
    </source>
</evidence>
<dbReference type="SMART" id="SM00347">
    <property type="entry name" value="HTH_MARR"/>
    <property type="match status" value="1"/>
</dbReference>
<dbReference type="EMBL" id="AZEH01000034">
    <property type="protein sequence ID" value="KRL05169.1"/>
    <property type="molecule type" value="Genomic_DNA"/>
</dbReference>
<evidence type="ECO:0000256" key="2">
    <source>
        <dbReference type="ARBA" id="ARBA00023125"/>
    </source>
</evidence>